<evidence type="ECO:0000313" key="3">
    <source>
        <dbReference type="Proteomes" id="UP000261540"/>
    </source>
</evidence>
<protein>
    <recommendedName>
        <fullName evidence="1">Reverse transcriptase domain-containing protein</fullName>
    </recommendedName>
</protein>
<accession>A0A3B3SJ13</accession>
<dbReference type="CDD" id="cd01650">
    <property type="entry name" value="RT_nLTR_like"/>
    <property type="match status" value="1"/>
</dbReference>
<keyword evidence="3" id="KW-1185">Reference proteome</keyword>
<sequence length="224" mass="25826">MEAIIQVKMVDYLDSNNILRDSQRGFRGRSCITNLLEFFEEATREIDHKKAYDMIYLDFQNTFDVPHKRLLLKIKAAGILETVAACIENWLTDRKQRVIIRGTMLQWACVHSAVPQGSILGPLLFLIYINYKDTHTFSKLVKFADDTKVGGVADTELAAQRLQRDLDLISDWADTWQMKFNIDKCKVIHAGSRNIKCRYFMGSTEIKVADYEKDLGVYYQPTEG</sequence>
<proteinExistence type="predicted"/>
<reference evidence="2" key="2">
    <citation type="submission" date="2025-09" db="UniProtKB">
        <authorList>
            <consortium name="Ensembl"/>
        </authorList>
    </citation>
    <scope>IDENTIFICATION</scope>
</reference>
<organism evidence="2 3">
    <name type="scientific">Paramormyrops kingsleyae</name>
    <dbReference type="NCBI Taxonomy" id="1676925"/>
    <lineage>
        <taxon>Eukaryota</taxon>
        <taxon>Metazoa</taxon>
        <taxon>Chordata</taxon>
        <taxon>Craniata</taxon>
        <taxon>Vertebrata</taxon>
        <taxon>Euteleostomi</taxon>
        <taxon>Actinopterygii</taxon>
        <taxon>Neopterygii</taxon>
        <taxon>Teleostei</taxon>
        <taxon>Osteoglossocephala</taxon>
        <taxon>Osteoglossomorpha</taxon>
        <taxon>Osteoglossiformes</taxon>
        <taxon>Mormyridae</taxon>
        <taxon>Paramormyrops</taxon>
    </lineage>
</organism>
<dbReference type="AlphaFoldDB" id="A0A3B3SJ13"/>
<feature type="domain" description="Reverse transcriptase" evidence="1">
    <location>
        <begin position="1"/>
        <end position="205"/>
    </location>
</feature>
<evidence type="ECO:0000259" key="1">
    <source>
        <dbReference type="PROSITE" id="PS50878"/>
    </source>
</evidence>
<evidence type="ECO:0000313" key="2">
    <source>
        <dbReference type="Ensembl" id="ENSPKIP00000030727.1"/>
    </source>
</evidence>
<dbReference type="GeneTree" id="ENSGT01150000286902"/>
<dbReference type="Pfam" id="PF00078">
    <property type="entry name" value="RVT_1"/>
    <property type="match status" value="1"/>
</dbReference>
<dbReference type="PROSITE" id="PS50878">
    <property type="entry name" value="RT_POL"/>
    <property type="match status" value="1"/>
</dbReference>
<dbReference type="Ensembl" id="ENSPKIT00000011554.1">
    <property type="protein sequence ID" value="ENSPKIP00000030727.1"/>
    <property type="gene ID" value="ENSPKIG00000011487.1"/>
</dbReference>
<reference evidence="2" key="1">
    <citation type="submission" date="2025-08" db="UniProtKB">
        <authorList>
            <consortium name="Ensembl"/>
        </authorList>
    </citation>
    <scope>IDENTIFICATION</scope>
</reference>
<name>A0A3B3SJ13_9TELE</name>
<dbReference type="STRING" id="1676925.ENSPKIP00000030727"/>
<dbReference type="InterPro" id="IPR000477">
    <property type="entry name" value="RT_dom"/>
</dbReference>
<dbReference type="Proteomes" id="UP000261540">
    <property type="component" value="Unplaced"/>
</dbReference>
<dbReference type="PANTHER" id="PTHR33332">
    <property type="entry name" value="REVERSE TRANSCRIPTASE DOMAIN-CONTAINING PROTEIN"/>
    <property type="match status" value="1"/>
</dbReference>